<accession>A0A061GSX9</accession>
<evidence type="ECO:0000256" key="1">
    <source>
        <dbReference type="SAM" id="MobiDB-lite"/>
    </source>
</evidence>
<feature type="region of interest" description="Disordered" evidence="1">
    <location>
        <begin position="31"/>
        <end position="68"/>
    </location>
</feature>
<sequence>MIGTLENSTDNTEIELLVELGINSPISRNVQRSVATKQSTAAIGHADRPRRSISSALRRDSFPPESIE</sequence>
<organism evidence="2 3">
    <name type="scientific">Theobroma cacao</name>
    <name type="common">Cacao</name>
    <name type="synonym">Cocoa</name>
    <dbReference type="NCBI Taxonomy" id="3641"/>
    <lineage>
        <taxon>Eukaryota</taxon>
        <taxon>Viridiplantae</taxon>
        <taxon>Streptophyta</taxon>
        <taxon>Embryophyta</taxon>
        <taxon>Tracheophyta</taxon>
        <taxon>Spermatophyta</taxon>
        <taxon>Magnoliopsida</taxon>
        <taxon>eudicotyledons</taxon>
        <taxon>Gunneridae</taxon>
        <taxon>Pentapetalae</taxon>
        <taxon>rosids</taxon>
        <taxon>malvids</taxon>
        <taxon>Malvales</taxon>
        <taxon>Malvaceae</taxon>
        <taxon>Byttnerioideae</taxon>
        <taxon>Theobroma</taxon>
    </lineage>
</organism>
<protein>
    <submittedName>
        <fullName evidence="2">Uncharacterized protein</fullName>
    </submittedName>
</protein>
<name>A0A061GSX9_THECC</name>
<proteinExistence type="predicted"/>
<dbReference type="EMBL" id="CM001887">
    <property type="protein sequence ID" value="EOY32257.1"/>
    <property type="molecule type" value="Genomic_DNA"/>
</dbReference>
<dbReference type="Gramene" id="EOY32257">
    <property type="protein sequence ID" value="EOY32257"/>
    <property type="gene ID" value="TCM_039944"/>
</dbReference>
<dbReference type="InParanoid" id="A0A061GSX9"/>
<dbReference type="AlphaFoldDB" id="A0A061GSX9"/>
<reference evidence="2 3" key="1">
    <citation type="journal article" date="2013" name="Genome Biol.">
        <title>The genome sequence of the most widely cultivated cacao type and its use to identify candidate genes regulating pod color.</title>
        <authorList>
            <person name="Motamayor J.C."/>
            <person name="Mockaitis K."/>
            <person name="Schmutz J."/>
            <person name="Haiminen N."/>
            <person name="Iii D.L."/>
            <person name="Cornejo O."/>
            <person name="Findley S.D."/>
            <person name="Zheng P."/>
            <person name="Utro F."/>
            <person name="Royaert S."/>
            <person name="Saski C."/>
            <person name="Jenkins J."/>
            <person name="Podicheti R."/>
            <person name="Zhao M."/>
            <person name="Scheffler B.E."/>
            <person name="Stack J.C."/>
            <person name="Feltus F.A."/>
            <person name="Mustiga G.M."/>
            <person name="Amores F."/>
            <person name="Phillips W."/>
            <person name="Marelli J.P."/>
            <person name="May G.D."/>
            <person name="Shapiro H."/>
            <person name="Ma J."/>
            <person name="Bustamante C.D."/>
            <person name="Schnell R.J."/>
            <person name="Main D."/>
            <person name="Gilbert D."/>
            <person name="Parida L."/>
            <person name="Kuhn D.N."/>
        </authorList>
    </citation>
    <scope>NUCLEOTIDE SEQUENCE [LARGE SCALE GENOMIC DNA]</scope>
    <source>
        <strain evidence="3">cv. Matina 1-6</strain>
    </source>
</reference>
<evidence type="ECO:0000313" key="3">
    <source>
        <dbReference type="Proteomes" id="UP000026915"/>
    </source>
</evidence>
<dbReference type="HOGENOM" id="CLU_2799166_0_0_1"/>
<gene>
    <name evidence="2" type="ORF">TCM_039944</name>
</gene>
<feature type="compositionally biased region" description="Polar residues" evidence="1">
    <location>
        <begin position="31"/>
        <end position="41"/>
    </location>
</feature>
<keyword evidence="3" id="KW-1185">Reference proteome</keyword>
<dbReference type="Proteomes" id="UP000026915">
    <property type="component" value="Chromosome 9"/>
</dbReference>
<evidence type="ECO:0000313" key="2">
    <source>
        <dbReference type="EMBL" id="EOY32257.1"/>
    </source>
</evidence>